<sequence length="342" mass="37263">MSSLRTDDPDDFGLVLFKTLGYTETLYVTDDTWLSPTGPFARNPLEPHLMFRPRMNRDVPAGTVLRRANFTLTNGAPGNFQLSDAGDQLLAYLWPNHFSNTTQPTFLCGIDNTATGCLVTDYSALSFGHDDNLRYVGGFQNVTNAGTVAALRASIVRRANWVFNNTDDPDDFGLVLFKTLGYTETLYVTDDTWLSPTGPFARNPLEPHLMFRPRINGNGLDVPAGTVLRRANFTLANGAPGNFQASDVGDQLLAYLWPNHFSNTTQPTFLCGIDNTATGWFVPSSTCTETCNYASDGDCDDGGPGSDSPFLVPDYSALSFGHDDNLRYVGGFQNVTNAGTVA</sequence>
<dbReference type="Proteomes" id="UP000037460">
    <property type="component" value="Unassembled WGS sequence"/>
</dbReference>
<name>A0A0M0JWL6_9EUKA</name>
<evidence type="ECO:0000313" key="1">
    <source>
        <dbReference type="EMBL" id="KOO30528.1"/>
    </source>
</evidence>
<keyword evidence="2" id="KW-1185">Reference proteome</keyword>
<protein>
    <submittedName>
        <fullName evidence="1">Uncharacterized protein</fullName>
    </submittedName>
</protein>
<feature type="non-terminal residue" evidence="1">
    <location>
        <position position="342"/>
    </location>
</feature>
<dbReference type="AlphaFoldDB" id="A0A0M0JWL6"/>
<evidence type="ECO:0000313" key="2">
    <source>
        <dbReference type="Proteomes" id="UP000037460"/>
    </source>
</evidence>
<reference evidence="2" key="1">
    <citation type="journal article" date="2015" name="PLoS Genet.">
        <title>Genome Sequence and Transcriptome Analyses of Chrysochromulina tobin: Metabolic Tools for Enhanced Algal Fitness in the Prominent Order Prymnesiales (Haptophyceae).</title>
        <authorList>
            <person name="Hovde B.T."/>
            <person name="Deodato C.R."/>
            <person name="Hunsperger H.M."/>
            <person name="Ryken S.A."/>
            <person name="Yost W."/>
            <person name="Jha R.K."/>
            <person name="Patterson J."/>
            <person name="Monnat R.J. Jr."/>
            <person name="Barlow S.B."/>
            <person name="Starkenburg S.R."/>
            <person name="Cattolico R.A."/>
        </authorList>
    </citation>
    <scope>NUCLEOTIDE SEQUENCE</scope>
    <source>
        <strain evidence="2">CCMP291</strain>
    </source>
</reference>
<accession>A0A0M0JWL6</accession>
<proteinExistence type="predicted"/>
<organism evidence="1 2">
    <name type="scientific">Chrysochromulina tobinii</name>
    <dbReference type="NCBI Taxonomy" id="1460289"/>
    <lineage>
        <taxon>Eukaryota</taxon>
        <taxon>Haptista</taxon>
        <taxon>Haptophyta</taxon>
        <taxon>Prymnesiophyceae</taxon>
        <taxon>Prymnesiales</taxon>
        <taxon>Chrysochromulinaceae</taxon>
        <taxon>Chrysochromulina</taxon>
    </lineage>
</organism>
<dbReference type="EMBL" id="JWZX01002205">
    <property type="protein sequence ID" value="KOO30528.1"/>
    <property type="molecule type" value="Genomic_DNA"/>
</dbReference>
<comment type="caution">
    <text evidence="1">The sequence shown here is derived from an EMBL/GenBank/DDBJ whole genome shotgun (WGS) entry which is preliminary data.</text>
</comment>
<gene>
    <name evidence="1" type="ORF">Ctob_004997</name>
</gene>